<protein>
    <submittedName>
        <fullName evidence="3">Uncharacterized protein</fullName>
    </submittedName>
</protein>
<comment type="caution">
    <text evidence="3">The sequence shown here is derived from an EMBL/GenBank/DDBJ whole genome shotgun (WGS) entry which is preliminary data.</text>
</comment>
<evidence type="ECO:0000256" key="2">
    <source>
        <dbReference type="SAM" id="Phobius"/>
    </source>
</evidence>
<feature type="region of interest" description="Disordered" evidence="1">
    <location>
        <begin position="1"/>
        <end position="41"/>
    </location>
</feature>
<feature type="region of interest" description="Disordered" evidence="1">
    <location>
        <begin position="244"/>
        <end position="294"/>
    </location>
</feature>
<proteinExistence type="predicted"/>
<reference evidence="3" key="1">
    <citation type="submission" date="2020-11" db="EMBL/GenBank/DDBJ databases">
        <authorList>
            <consortium name="DOE Joint Genome Institute"/>
            <person name="Ahrendt S."/>
            <person name="Riley R."/>
            <person name="Andreopoulos W."/>
            <person name="Labutti K."/>
            <person name="Pangilinan J."/>
            <person name="Ruiz-Duenas F.J."/>
            <person name="Barrasa J.M."/>
            <person name="Sanchez-Garcia M."/>
            <person name="Camarero S."/>
            <person name="Miyauchi S."/>
            <person name="Serrano A."/>
            <person name="Linde D."/>
            <person name="Babiker R."/>
            <person name="Drula E."/>
            <person name="Ayuso-Fernandez I."/>
            <person name="Pacheco R."/>
            <person name="Padilla G."/>
            <person name="Ferreira P."/>
            <person name="Barriuso J."/>
            <person name="Kellner H."/>
            <person name="Castanera R."/>
            <person name="Alfaro M."/>
            <person name="Ramirez L."/>
            <person name="Pisabarro A.G."/>
            <person name="Kuo A."/>
            <person name="Tritt A."/>
            <person name="Lipzen A."/>
            <person name="He G."/>
            <person name="Yan M."/>
            <person name="Ng V."/>
            <person name="Cullen D."/>
            <person name="Martin F."/>
            <person name="Rosso M.-N."/>
            <person name="Henrissat B."/>
            <person name="Hibbett D."/>
            <person name="Martinez A.T."/>
            <person name="Grigoriev I.V."/>
        </authorList>
    </citation>
    <scope>NUCLEOTIDE SEQUENCE</scope>
    <source>
        <strain evidence="3">MF-IS2</strain>
    </source>
</reference>
<feature type="transmembrane region" description="Helical" evidence="2">
    <location>
        <begin position="544"/>
        <end position="565"/>
    </location>
</feature>
<feature type="transmembrane region" description="Helical" evidence="2">
    <location>
        <begin position="47"/>
        <end position="68"/>
    </location>
</feature>
<organism evidence="3 4">
    <name type="scientific">Macrolepiota fuliginosa MF-IS2</name>
    <dbReference type="NCBI Taxonomy" id="1400762"/>
    <lineage>
        <taxon>Eukaryota</taxon>
        <taxon>Fungi</taxon>
        <taxon>Dikarya</taxon>
        <taxon>Basidiomycota</taxon>
        <taxon>Agaricomycotina</taxon>
        <taxon>Agaricomycetes</taxon>
        <taxon>Agaricomycetidae</taxon>
        <taxon>Agaricales</taxon>
        <taxon>Agaricineae</taxon>
        <taxon>Agaricaceae</taxon>
        <taxon>Macrolepiota</taxon>
    </lineage>
</organism>
<feature type="compositionally biased region" description="Basic and acidic residues" evidence="1">
    <location>
        <begin position="249"/>
        <end position="262"/>
    </location>
</feature>
<sequence length="784" mass="88875">MIIDPPPDSKRGQNPSASTAHDDDSPTSELHLSPGAPHRKPRSIGKLCLWITLGIGLVFGGMAAFSFVRNFWYRMRHPHREVYHNTPEDGVLDWSQVVRPIVTKESKFDIIASVWVRDDSGKDGVVIIDGEERAESLVYTGKVFQGVDFKSNNVFANVTLRVPTSHFKQANVSNYDLRASFVLVQPDQPSWLEFATNYTTWRPQGFNPPSVRQWKREPTLEDQIYDSFGITIPLIQFHNITSRRSAQPHVKEPSNRTIREIEPPLNEDEDKGSDWDDDDDDPTNSRSGESLEREYKSNTFNLEFIPDQKLEYHPYIVTRTHLRVVEQTKLFKRQLYNKAQKELAAKICVDPKSRIPYGRPQWYQCIRVYKKNGEFETKVQLRIPQDGSDNTGKGQRAKWRTEGAYAPFLSAMLRAPGPQDLLPVPVAVEGTVPQTLVPDEEYISVTWKLAFSGRTPEKLAMMDMISAGLPGVYNMTAPKNDIQIMQHMHDSVVGIFGHRIHEDTHPRRSQLLLFTSAITRIICWFLTIHYWYTRTSTVGIARIGTTFLASSLLTSTIHMMAGTFIASRGDGSWFTKVQPILAIQFIPPFVMLKAVSRLEFGWSSRKGKSSWIPRVFIAKATHLERASQRVEGRVSWRAKLALLVLFFVFVHFIDPLAVFVLTPRIPPPEKRPHPLHSLSPHAQTILEHVFSIEAALYLAGSILQFIMNAYSRTYAGKYKLATILQLFAFLLPLLNLVPHVVGRNFTSPSGLSLAEGVRIVILCVDMAQAVKFRNVNSSTGEDAE</sequence>
<accession>A0A9P5XHK2</accession>
<keyword evidence="4" id="KW-1185">Reference proteome</keyword>
<evidence type="ECO:0000313" key="4">
    <source>
        <dbReference type="Proteomes" id="UP000807342"/>
    </source>
</evidence>
<keyword evidence="2" id="KW-0812">Transmembrane</keyword>
<evidence type="ECO:0000256" key="1">
    <source>
        <dbReference type="SAM" id="MobiDB-lite"/>
    </source>
</evidence>
<dbReference type="OrthoDB" id="2548253at2759"/>
<dbReference type="Proteomes" id="UP000807342">
    <property type="component" value="Unassembled WGS sequence"/>
</dbReference>
<feature type="transmembrane region" description="Helical" evidence="2">
    <location>
        <begin position="685"/>
        <end position="706"/>
    </location>
</feature>
<gene>
    <name evidence="3" type="ORF">P691DRAFT_728077</name>
</gene>
<feature type="transmembrane region" description="Helical" evidence="2">
    <location>
        <begin position="511"/>
        <end position="532"/>
    </location>
</feature>
<feature type="transmembrane region" description="Helical" evidence="2">
    <location>
        <begin position="640"/>
        <end position="665"/>
    </location>
</feature>
<feature type="compositionally biased region" description="Acidic residues" evidence="1">
    <location>
        <begin position="265"/>
        <end position="282"/>
    </location>
</feature>
<keyword evidence="2" id="KW-0472">Membrane</keyword>
<name>A0A9P5XHK2_9AGAR</name>
<dbReference type="EMBL" id="MU151133">
    <property type="protein sequence ID" value="KAF9449356.1"/>
    <property type="molecule type" value="Genomic_DNA"/>
</dbReference>
<dbReference type="AlphaFoldDB" id="A0A9P5XHK2"/>
<keyword evidence="2" id="KW-1133">Transmembrane helix</keyword>
<evidence type="ECO:0000313" key="3">
    <source>
        <dbReference type="EMBL" id="KAF9449356.1"/>
    </source>
</evidence>
<feature type="transmembrane region" description="Helical" evidence="2">
    <location>
        <begin position="718"/>
        <end position="737"/>
    </location>
</feature>